<evidence type="ECO:0000313" key="3">
    <source>
        <dbReference type="Proteomes" id="UP000593571"/>
    </source>
</evidence>
<accession>A0A7J8F189</accession>
<evidence type="ECO:0000256" key="1">
    <source>
        <dbReference type="SAM" id="MobiDB-lite"/>
    </source>
</evidence>
<gene>
    <name evidence="2" type="ORF">HJG63_012251</name>
</gene>
<name>A0A7J8F189_ROUAE</name>
<feature type="compositionally biased region" description="Low complexity" evidence="1">
    <location>
        <begin position="141"/>
        <end position="152"/>
    </location>
</feature>
<organism evidence="2 3">
    <name type="scientific">Rousettus aegyptiacus</name>
    <name type="common">Egyptian fruit bat</name>
    <name type="synonym">Pteropus aegyptiacus</name>
    <dbReference type="NCBI Taxonomy" id="9407"/>
    <lineage>
        <taxon>Eukaryota</taxon>
        <taxon>Metazoa</taxon>
        <taxon>Chordata</taxon>
        <taxon>Craniata</taxon>
        <taxon>Vertebrata</taxon>
        <taxon>Euteleostomi</taxon>
        <taxon>Mammalia</taxon>
        <taxon>Eutheria</taxon>
        <taxon>Laurasiatheria</taxon>
        <taxon>Chiroptera</taxon>
        <taxon>Yinpterochiroptera</taxon>
        <taxon>Pteropodoidea</taxon>
        <taxon>Pteropodidae</taxon>
        <taxon>Rousettinae</taxon>
        <taxon>Rousettus</taxon>
    </lineage>
</organism>
<evidence type="ECO:0000313" key="2">
    <source>
        <dbReference type="EMBL" id="KAF6441022.1"/>
    </source>
</evidence>
<dbReference type="AlphaFoldDB" id="A0A7J8F189"/>
<protein>
    <submittedName>
        <fullName evidence="2">Uncharacterized protein</fullName>
    </submittedName>
</protein>
<reference evidence="2 3" key="1">
    <citation type="journal article" date="2020" name="Nature">
        <title>Six reference-quality genomes reveal evolution of bat adaptations.</title>
        <authorList>
            <person name="Jebb D."/>
            <person name="Huang Z."/>
            <person name="Pippel M."/>
            <person name="Hughes G.M."/>
            <person name="Lavrichenko K."/>
            <person name="Devanna P."/>
            <person name="Winkler S."/>
            <person name="Jermiin L.S."/>
            <person name="Skirmuntt E.C."/>
            <person name="Katzourakis A."/>
            <person name="Burkitt-Gray L."/>
            <person name="Ray D.A."/>
            <person name="Sullivan K.A.M."/>
            <person name="Roscito J.G."/>
            <person name="Kirilenko B.M."/>
            <person name="Davalos L.M."/>
            <person name="Corthals A.P."/>
            <person name="Power M.L."/>
            <person name="Jones G."/>
            <person name="Ransome R.D."/>
            <person name="Dechmann D.K.N."/>
            <person name="Locatelli A.G."/>
            <person name="Puechmaille S.J."/>
            <person name="Fedrigo O."/>
            <person name="Jarvis E.D."/>
            <person name="Hiller M."/>
            <person name="Vernes S.C."/>
            <person name="Myers E.W."/>
            <person name="Teeling E.C."/>
        </authorList>
    </citation>
    <scope>NUCLEOTIDE SEQUENCE [LARGE SCALE GENOMIC DNA]</scope>
    <source>
        <strain evidence="2">MRouAeg1</strain>
        <tissue evidence="2">Muscle</tissue>
    </source>
</reference>
<proteinExistence type="predicted"/>
<sequence length="152" mass="16110">MGGDHDLRPAPAPLAVHESLPLPERQPLHPGESRGAAHNQGLRPRPDSRDLAGTSYRHLPPQGPQWPQLSLASSPKPRERTVPSGNGRRQGRGAGWTTFCGALRTPPEWLIPWISGGRCSAGTKASVGGVSARGPGERDVSLSTAASLSLRR</sequence>
<dbReference type="Proteomes" id="UP000593571">
    <property type="component" value="Unassembled WGS sequence"/>
</dbReference>
<comment type="caution">
    <text evidence="2">The sequence shown here is derived from an EMBL/GenBank/DDBJ whole genome shotgun (WGS) entry which is preliminary data.</text>
</comment>
<feature type="region of interest" description="Disordered" evidence="1">
    <location>
        <begin position="122"/>
        <end position="152"/>
    </location>
</feature>
<feature type="region of interest" description="Disordered" evidence="1">
    <location>
        <begin position="1"/>
        <end position="99"/>
    </location>
</feature>
<dbReference type="EMBL" id="JACASE010000008">
    <property type="protein sequence ID" value="KAF6441022.1"/>
    <property type="molecule type" value="Genomic_DNA"/>
</dbReference>
<keyword evidence="3" id="KW-1185">Reference proteome</keyword>